<sequence length="262" mass="28716">MDASEVAACWEANAETWTRHARAGYDRYRDGINTPAFLVNLPEVAGLNGLDIGCGEGFNTRKLAELGAAMTGIDIAPTFIRHAQEAEAVQPLGIAYMAGDGMALPFADASFDFATAFMSLMDMPEQHRVLAEALRVLKPGGFLQFSILHPCFSPPYRKVLRESDGTVRAVEVGGYFGAVQGDIETWRFGAAPADEKAKVEPFRVPRFHRTLSDWINLIIATGFSIEHMHEPTVDEATAEAVPDLADLRVTPLFLHLRVRKAV</sequence>
<organism evidence="2 3">
    <name type="scientific">Bosea caraganae</name>
    <dbReference type="NCBI Taxonomy" id="2763117"/>
    <lineage>
        <taxon>Bacteria</taxon>
        <taxon>Pseudomonadati</taxon>
        <taxon>Pseudomonadota</taxon>
        <taxon>Alphaproteobacteria</taxon>
        <taxon>Hyphomicrobiales</taxon>
        <taxon>Boseaceae</taxon>
        <taxon>Bosea</taxon>
    </lineage>
</organism>
<keyword evidence="2" id="KW-0489">Methyltransferase</keyword>
<dbReference type="InterPro" id="IPR013216">
    <property type="entry name" value="Methyltransf_11"/>
</dbReference>
<name>A0A370KZN4_9HYPH</name>
<gene>
    <name evidence="2" type="ORF">DWE98_24335</name>
</gene>
<dbReference type="GO" id="GO:0032259">
    <property type="term" value="P:methylation"/>
    <property type="evidence" value="ECO:0007669"/>
    <property type="project" value="UniProtKB-KW"/>
</dbReference>
<reference evidence="3" key="1">
    <citation type="submission" date="2018-07" db="EMBL/GenBank/DDBJ databases">
        <authorList>
            <person name="Safronova V.I."/>
            <person name="Chirak E.R."/>
            <person name="Sazanova A.L."/>
        </authorList>
    </citation>
    <scope>NUCLEOTIDE SEQUENCE [LARGE SCALE GENOMIC DNA]</scope>
    <source>
        <strain evidence="3">RCAM04685</strain>
    </source>
</reference>
<dbReference type="InterPro" id="IPR029063">
    <property type="entry name" value="SAM-dependent_MTases_sf"/>
</dbReference>
<evidence type="ECO:0000313" key="2">
    <source>
        <dbReference type="EMBL" id="RDJ20455.1"/>
    </source>
</evidence>
<keyword evidence="2" id="KW-0808">Transferase</keyword>
<evidence type="ECO:0000259" key="1">
    <source>
        <dbReference type="Pfam" id="PF08241"/>
    </source>
</evidence>
<dbReference type="Proteomes" id="UP000255207">
    <property type="component" value="Unassembled WGS sequence"/>
</dbReference>
<comment type="caution">
    <text evidence="2">The sequence shown here is derived from an EMBL/GenBank/DDBJ whole genome shotgun (WGS) entry which is preliminary data.</text>
</comment>
<dbReference type="AlphaFoldDB" id="A0A370KZN4"/>
<feature type="domain" description="Methyltransferase type 11" evidence="1">
    <location>
        <begin position="50"/>
        <end position="143"/>
    </location>
</feature>
<dbReference type="Gene3D" id="3.40.50.150">
    <property type="entry name" value="Vaccinia Virus protein VP39"/>
    <property type="match status" value="1"/>
</dbReference>
<protein>
    <submittedName>
        <fullName evidence="2">Class I SAM-dependent methyltransferase</fullName>
    </submittedName>
</protein>
<dbReference type="PANTHER" id="PTHR42912">
    <property type="entry name" value="METHYLTRANSFERASE"/>
    <property type="match status" value="1"/>
</dbReference>
<dbReference type="SUPFAM" id="SSF53335">
    <property type="entry name" value="S-adenosyl-L-methionine-dependent methyltransferases"/>
    <property type="match status" value="1"/>
</dbReference>
<keyword evidence="3" id="KW-1185">Reference proteome</keyword>
<dbReference type="Pfam" id="PF08241">
    <property type="entry name" value="Methyltransf_11"/>
    <property type="match status" value="1"/>
</dbReference>
<dbReference type="RefSeq" id="WP_114831909.1">
    <property type="nucleotide sequence ID" value="NZ_QQTO01000010.1"/>
</dbReference>
<dbReference type="CDD" id="cd02440">
    <property type="entry name" value="AdoMet_MTases"/>
    <property type="match status" value="1"/>
</dbReference>
<evidence type="ECO:0000313" key="3">
    <source>
        <dbReference type="Proteomes" id="UP000255207"/>
    </source>
</evidence>
<dbReference type="InterPro" id="IPR050508">
    <property type="entry name" value="Methyltransf_Superfamily"/>
</dbReference>
<dbReference type="GO" id="GO:0008757">
    <property type="term" value="F:S-adenosylmethionine-dependent methyltransferase activity"/>
    <property type="evidence" value="ECO:0007669"/>
    <property type="project" value="InterPro"/>
</dbReference>
<dbReference type="EMBL" id="QQTP01000018">
    <property type="protein sequence ID" value="RDJ20455.1"/>
    <property type="molecule type" value="Genomic_DNA"/>
</dbReference>
<accession>A0A370KZN4</accession>
<proteinExistence type="predicted"/>
<dbReference type="OrthoDB" id="9787738at2"/>